<dbReference type="STRING" id="658167.SAMN04488135_103263"/>
<evidence type="ECO:0000256" key="6">
    <source>
        <dbReference type="RuleBase" id="RU003943"/>
    </source>
</evidence>
<dbReference type="GO" id="GO:0043190">
    <property type="term" value="C:ATP-binding cassette (ABC) transporter complex"/>
    <property type="evidence" value="ECO:0007669"/>
    <property type="project" value="InterPro"/>
</dbReference>
<dbReference type="SUPFAM" id="SSF81345">
    <property type="entry name" value="ABC transporter involved in vitamin B12 uptake, BtuC"/>
    <property type="match status" value="1"/>
</dbReference>
<feature type="transmembrane region" description="Helical" evidence="7">
    <location>
        <begin position="230"/>
        <end position="251"/>
    </location>
</feature>
<feature type="transmembrane region" description="Helical" evidence="7">
    <location>
        <begin position="50"/>
        <end position="68"/>
    </location>
</feature>
<accession>A0A1M5T3Y9</accession>
<dbReference type="Gene3D" id="1.10.3470.10">
    <property type="entry name" value="ABC transporter involved in vitamin B12 uptake, BtuC"/>
    <property type="match status" value="1"/>
</dbReference>
<dbReference type="InterPro" id="IPR001626">
    <property type="entry name" value="ABC_TroCD"/>
</dbReference>
<comment type="subcellular location">
    <subcellularLocation>
        <location evidence="6">Cell membrane</location>
        <topology evidence="6">Multi-pass membrane protein</topology>
    </subcellularLocation>
    <subcellularLocation>
        <location evidence="1">Membrane</location>
        <topology evidence="1">Multi-pass membrane protein</topology>
    </subcellularLocation>
</comment>
<evidence type="ECO:0000256" key="1">
    <source>
        <dbReference type="ARBA" id="ARBA00004141"/>
    </source>
</evidence>
<dbReference type="InterPro" id="IPR037294">
    <property type="entry name" value="ABC_BtuC-like"/>
</dbReference>
<evidence type="ECO:0000256" key="5">
    <source>
        <dbReference type="ARBA" id="ARBA00023136"/>
    </source>
</evidence>
<protein>
    <submittedName>
        <fullName evidence="8">Zinc/manganese transport system permease protein</fullName>
    </submittedName>
</protein>
<evidence type="ECO:0000256" key="7">
    <source>
        <dbReference type="SAM" id="Phobius"/>
    </source>
</evidence>
<dbReference type="GO" id="GO:0055085">
    <property type="term" value="P:transmembrane transport"/>
    <property type="evidence" value="ECO:0007669"/>
    <property type="project" value="InterPro"/>
</dbReference>
<keyword evidence="5 7" id="KW-0472">Membrane</keyword>
<reference evidence="8 9" key="1">
    <citation type="submission" date="2016-11" db="EMBL/GenBank/DDBJ databases">
        <authorList>
            <person name="Jaros S."/>
            <person name="Januszkiewicz K."/>
            <person name="Wedrychowicz H."/>
        </authorList>
    </citation>
    <scope>NUCLEOTIDE SEQUENCE [LARGE SCALE GENOMIC DNA]</scope>
    <source>
        <strain evidence="8 9">CGMCC 1.10190</strain>
    </source>
</reference>
<feature type="transmembrane region" description="Helical" evidence="7">
    <location>
        <begin position="182"/>
        <end position="200"/>
    </location>
</feature>
<keyword evidence="3 6" id="KW-0812">Transmembrane</keyword>
<dbReference type="Proteomes" id="UP000184226">
    <property type="component" value="Unassembled WGS sequence"/>
</dbReference>
<dbReference type="EMBL" id="FQXE01000003">
    <property type="protein sequence ID" value="SHH45408.1"/>
    <property type="molecule type" value="Genomic_DNA"/>
</dbReference>
<organism evidence="8 9">
    <name type="scientific">Pollutimonas bauzanensis</name>
    <dbReference type="NCBI Taxonomy" id="658167"/>
    <lineage>
        <taxon>Bacteria</taxon>
        <taxon>Pseudomonadati</taxon>
        <taxon>Pseudomonadota</taxon>
        <taxon>Betaproteobacteria</taxon>
        <taxon>Burkholderiales</taxon>
        <taxon>Alcaligenaceae</taxon>
        <taxon>Pollutimonas</taxon>
    </lineage>
</organism>
<evidence type="ECO:0000256" key="3">
    <source>
        <dbReference type="ARBA" id="ARBA00022692"/>
    </source>
</evidence>
<dbReference type="PANTHER" id="PTHR30477">
    <property type="entry name" value="ABC-TRANSPORTER METAL-BINDING PROTEIN"/>
    <property type="match status" value="1"/>
</dbReference>
<evidence type="ECO:0000256" key="4">
    <source>
        <dbReference type="ARBA" id="ARBA00022989"/>
    </source>
</evidence>
<feature type="transmembrane region" description="Helical" evidence="7">
    <location>
        <begin position="20"/>
        <end position="41"/>
    </location>
</feature>
<dbReference type="GO" id="GO:0010043">
    <property type="term" value="P:response to zinc ion"/>
    <property type="evidence" value="ECO:0007669"/>
    <property type="project" value="TreeGrafter"/>
</dbReference>
<sequence length="300" mass="31699">MTWLFDWLFAPFIDYGFMRRALAGALALAFAAGPLGVFLVLRRMSLMGDAMAHAILPGVAVGFLTAGLSLSAMTIGGMVTGLVVAMLAGAVARLTPQREDASFAAFYLVSLGLGVLLVSLRGSNMDLIHVLFGTVLGLDDGSLLLVSATSTVTLLALALIFRPLVLECLDPLFLRGEGKAGSVIHMVFLVLLVMTLVAGFQVLGTLMVVGIMMLPATAARFWVRSVGRQMVLAAAIGSFSSYVGLLFSYYANVPASPSIILSAGAVYFLSVFFGPLGGLLQAARQAHARHQRLSQISERL</sequence>
<evidence type="ECO:0000313" key="8">
    <source>
        <dbReference type="EMBL" id="SHH45408.1"/>
    </source>
</evidence>
<keyword evidence="9" id="KW-1185">Reference proteome</keyword>
<proteinExistence type="inferred from homology"/>
<keyword evidence="4 7" id="KW-1133">Transmembrane helix</keyword>
<name>A0A1M5T3Y9_9BURK</name>
<evidence type="ECO:0000313" key="9">
    <source>
        <dbReference type="Proteomes" id="UP000184226"/>
    </source>
</evidence>
<feature type="transmembrane region" description="Helical" evidence="7">
    <location>
        <begin position="257"/>
        <end position="280"/>
    </location>
</feature>
<dbReference type="PANTHER" id="PTHR30477:SF13">
    <property type="entry name" value="IRON TRANSPORT SYSTEM MEMBRANE PROTEIN HI_0360-RELATED"/>
    <property type="match status" value="1"/>
</dbReference>
<comment type="similarity">
    <text evidence="2 6">Belongs to the ABC-3 integral membrane protein family.</text>
</comment>
<keyword evidence="6" id="KW-0813">Transport</keyword>
<feature type="transmembrane region" description="Helical" evidence="7">
    <location>
        <begin position="104"/>
        <end position="122"/>
    </location>
</feature>
<dbReference type="Pfam" id="PF00950">
    <property type="entry name" value="ABC-3"/>
    <property type="match status" value="1"/>
</dbReference>
<evidence type="ECO:0000256" key="2">
    <source>
        <dbReference type="ARBA" id="ARBA00008034"/>
    </source>
</evidence>
<dbReference type="AlphaFoldDB" id="A0A1M5T3Y9"/>
<gene>
    <name evidence="8" type="ORF">SAMN04488135_103263</name>
</gene>
<feature type="transmembrane region" description="Helical" evidence="7">
    <location>
        <begin position="142"/>
        <end position="161"/>
    </location>
</feature>